<dbReference type="EMBL" id="JBHSFQ010000004">
    <property type="protein sequence ID" value="MFC4561485.1"/>
    <property type="molecule type" value="Genomic_DNA"/>
</dbReference>
<gene>
    <name evidence="2" type="ORF">ACFO4E_06430</name>
</gene>
<evidence type="ECO:0000313" key="2">
    <source>
        <dbReference type="EMBL" id="MFC4561485.1"/>
    </source>
</evidence>
<name>A0ABV9DS11_9ACTN</name>
<dbReference type="InterPro" id="IPR034660">
    <property type="entry name" value="DinB/YfiT-like"/>
</dbReference>
<accession>A0ABV9DS11</accession>
<evidence type="ECO:0000313" key="3">
    <source>
        <dbReference type="Proteomes" id="UP001595923"/>
    </source>
</evidence>
<feature type="domain" description="DinB-like" evidence="1">
    <location>
        <begin position="10"/>
        <end position="163"/>
    </location>
</feature>
<dbReference type="SUPFAM" id="SSF109854">
    <property type="entry name" value="DinB/YfiT-like putative metalloenzymes"/>
    <property type="match status" value="1"/>
</dbReference>
<proteinExistence type="predicted"/>
<evidence type="ECO:0000259" key="1">
    <source>
        <dbReference type="Pfam" id="PF12867"/>
    </source>
</evidence>
<comment type="caution">
    <text evidence="2">The sequence shown here is derived from an EMBL/GenBank/DDBJ whole genome shotgun (WGS) entry which is preliminary data.</text>
</comment>
<keyword evidence="3" id="KW-1185">Reference proteome</keyword>
<dbReference type="RefSeq" id="WP_378572101.1">
    <property type="nucleotide sequence ID" value="NZ_JBHSFQ010000004.1"/>
</dbReference>
<dbReference type="Pfam" id="PF12867">
    <property type="entry name" value="DinB_2"/>
    <property type="match status" value="1"/>
</dbReference>
<dbReference type="InterPro" id="IPR024775">
    <property type="entry name" value="DinB-like"/>
</dbReference>
<dbReference type="Proteomes" id="UP001595923">
    <property type="component" value="Unassembled WGS sequence"/>
</dbReference>
<sequence length="186" mass="21060">MNWTGEILAQLEFHWDTTLWPRLRGLGDDEFFWEPVDGCWSVRPRPDGSFAADWEWPEPVPPPFTTIAWRLGHIVVAVLELRVNRHFGDRTLDLADAPWPGSAEEALTRLHDGYELWRAGVRGVDIDGLAAPVGEAEPPQWADFPFAMLALHVNREIIHHGAEVACMRDLYRARLAPDAARVPDPV</sequence>
<protein>
    <submittedName>
        <fullName evidence="2">DinB family protein</fullName>
    </submittedName>
</protein>
<organism evidence="2 3">
    <name type="scientific">Nocardiopsis mangrovi</name>
    <dbReference type="NCBI Taxonomy" id="1179818"/>
    <lineage>
        <taxon>Bacteria</taxon>
        <taxon>Bacillati</taxon>
        <taxon>Actinomycetota</taxon>
        <taxon>Actinomycetes</taxon>
        <taxon>Streptosporangiales</taxon>
        <taxon>Nocardiopsidaceae</taxon>
        <taxon>Nocardiopsis</taxon>
    </lineage>
</organism>
<reference evidence="3" key="1">
    <citation type="journal article" date="2019" name="Int. J. Syst. Evol. Microbiol.">
        <title>The Global Catalogue of Microorganisms (GCM) 10K type strain sequencing project: providing services to taxonomists for standard genome sequencing and annotation.</title>
        <authorList>
            <consortium name="The Broad Institute Genomics Platform"/>
            <consortium name="The Broad Institute Genome Sequencing Center for Infectious Disease"/>
            <person name="Wu L."/>
            <person name="Ma J."/>
        </authorList>
    </citation>
    <scope>NUCLEOTIDE SEQUENCE [LARGE SCALE GENOMIC DNA]</scope>
    <source>
        <strain evidence="3">XZYJ18</strain>
    </source>
</reference>